<sequence length="55" mass="6199">MRLEATERAVKVAISHLSIEPDPLWVEDISRSLIESKLEELKKERANATAANTTH</sequence>
<reference evidence="1" key="1">
    <citation type="submission" date="2020-05" db="EMBL/GenBank/DDBJ databases">
        <authorList>
            <person name="Chiriac C."/>
            <person name="Salcher M."/>
            <person name="Ghai R."/>
            <person name="Kavagutti S V."/>
        </authorList>
    </citation>
    <scope>NUCLEOTIDE SEQUENCE</scope>
</reference>
<gene>
    <name evidence="1" type="ORF">UFOVP142_58</name>
</gene>
<protein>
    <submittedName>
        <fullName evidence="1">Uncharacterized protein</fullName>
    </submittedName>
</protein>
<name>A0A6J7XL44_9CAUD</name>
<accession>A0A6J7XL44</accession>
<organism evidence="1">
    <name type="scientific">uncultured Caudovirales phage</name>
    <dbReference type="NCBI Taxonomy" id="2100421"/>
    <lineage>
        <taxon>Viruses</taxon>
        <taxon>Duplodnaviria</taxon>
        <taxon>Heunggongvirae</taxon>
        <taxon>Uroviricota</taxon>
        <taxon>Caudoviricetes</taxon>
        <taxon>Peduoviridae</taxon>
        <taxon>Maltschvirus</taxon>
        <taxon>Maltschvirus maltsch</taxon>
    </lineage>
</organism>
<proteinExistence type="predicted"/>
<evidence type="ECO:0000313" key="1">
    <source>
        <dbReference type="EMBL" id="CAB5237984.1"/>
    </source>
</evidence>
<dbReference type="EMBL" id="LR798460">
    <property type="protein sequence ID" value="CAB5237984.1"/>
    <property type="molecule type" value="Genomic_DNA"/>
</dbReference>